<keyword evidence="1" id="KW-0378">Hydrolase</keyword>
<dbReference type="EMBL" id="BK016039">
    <property type="protein sequence ID" value="DAF90879.1"/>
    <property type="molecule type" value="Genomic_DNA"/>
</dbReference>
<reference evidence="1" key="1">
    <citation type="journal article" date="2021" name="Proc. Natl. Acad. Sci. U.S.A.">
        <title>A Catalog of Tens of Thousands of Viruses from Human Metagenomes Reveals Hidden Associations with Chronic Diseases.</title>
        <authorList>
            <person name="Tisza M.J."/>
            <person name="Buck C.B."/>
        </authorList>
    </citation>
    <scope>NUCLEOTIDE SEQUENCE</scope>
    <source>
        <strain evidence="1">CtnMR5</strain>
    </source>
</reference>
<organism evidence="1">
    <name type="scientific">Siphoviridae sp. ctnMR5</name>
    <dbReference type="NCBI Taxonomy" id="2825658"/>
    <lineage>
        <taxon>Viruses</taxon>
        <taxon>Duplodnaviria</taxon>
        <taxon>Heunggongvirae</taxon>
        <taxon>Uroviricota</taxon>
        <taxon>Caudoviricetes</taxon>
    </lineage>
</organism>
<dbReference type="GO" id="GO:0006508">
    <property type="term" value="P:proteolysis"/>
    <property type="evidence" value="ECO:0007669"/>
    <property type="project" value="UniProtKB-KW"/>
</dbReference>
<protein>
    <submittedName>
        <fullName evidence="1">Putative protease</fullName>
    </submittedName>
</protein>
<name>A0A8S5U8T3_9CAUD</name>
<keyword evidence="1" id="KW-0645">Protease</keyword>
<sequence>MRRILNPKIMTKEQIMAGLNDIAYVLGVDVPILEIEEVKFFPTPTTLAVYSQQNDERKIIVSKALLQQEPFRIAFSLAHEMRHLWQIENGVFPNSYLLPNSTDLETYNLQPHEIDANAFANLYIRCVFRRGLDLCISPTVSNAIEQRIAEIKPIYCKK</sequence>
<accession>A0A8S5U8T3</accession>
<proteinExistence type="predicted"/>
<evidence type="ECO:0000313" key="1">
    <source>
        <dbReference type="EMBL" id="DAF90879.1"/>
    </source>
</evidence>
<dbReference type="GO" id="GO:0008233">
    <property type="term" value="F:peptidase activity"/>
    <property type="evidence" value="ECO:0007669"/>
    <property type="project" value="UniProtKB-KW"/>
</dbReference>